<feature type="region of interest" description="Disordered" evidence="4">
    <location>
        <begin position="110"/>
        <end position="135"/>
    </location>
</feature>
<feature type="transmembrane region" description="Helical" evidence="5">
    <location>
        <begin position="269"/>
        <end position="293"/>
    </location>
</feature>
<accession>A0ABV0JQH5</accession>
<evidence type="ECO:0000256" key="2">
    <source>
        <dbReference type="ARBA" id="ARBA00023054"/>
    </source>
</evidence>
<dbReference type="Proteomes" id="UP001442494">
    <property type="component" value="Unassembled WGS sequence"/>
</dbReference>
<comment type="caution">
    <text evidence="7">The sequence shown here is derived from an EMBL/GenBank/DDBJ whole genome shotgun (WGS) entry which is preliminary data.</text>
</comment>
<dbReference type="PANTHER" id="PTHR32347:SF23">
    <property type="entry name" value="BLL5650 PROTEIN"/>
    <property type="match status" value="1"/>
</dbReference>
<keyword evidence="5" id="KW-1133">Transmembrane helix</keyword>
<dbReference type="InterPro" id="IPR058792">
    <property type="entry name" value="Beta-barrel_RND_2"/>
</dbReference>
<comment type="subcellular location">
    <subcellularLocation>
        <location evidence="1">Cell envelope</location>
    </subcellularLocation>
</comment>
<sequence>MYKVSQTRLRQDLIVTSTTNKVTESKTHLIKDPISGETFEFGEEEYFLCQSINGISTTSQIIAAFKSRFDLSITENDFNQFAEQITSYGLLEPCDTPVFSSSSSLVSFQETEDFGQPDISKESVEKNQEEKVKQKPRPQKVENLKEFRWKLFNPDTFYTFVAKILRPFGWFFKGLIWLLIPGVPLALLIYFKEQHAIWQDIKTFSVPEAYFVKILVNMMSINIISRLIQGIVCTALGGTVKEFALQLRFGILPRFQNDRRGYRQLRRRGQLWTIASPLLARLFFFVIGTFIWYCTHGTGTSLPLMGLFFAQAGLFGFLILILPIWGEGYRFFVLLFKLPPQLFQRALQTFMFTIQGRSLPTTISSGQKWSLLLYALIIISFWFYLMTKVVFSTAKGLVVSYPDIFGRSTRFIFIGAIASMALYWTSKKWSKMTQKGKNPNPSPVVDREVNVPEKAHLHIAKKTRSKTNHLVKILLLVGLGIVLFLPYPYKPGGPIQLMPPAQAKIQAPISGKITKVFFEGGNGKLIKSGTVIATMESTDLNNSILTLQQQVNEQQAVLEKQQDKVNQLLNTPSKQEVEVAKKELEVAKQEVEVSKRQLEVAMTKAQFSARQAARFEGLYKQGAYSLQLLEEAQKQAETDRINTEAMRDIIARKQKDVEKSEADLQVVLSGVPPDEIEAARRDVKAARANLNRVQQQLKYANEQLKTTQLLMPIDGHLTTSYLGHKLGTYLKEGDTFAVAENDRNFIGQISIPEDNIGEFAVGNQVEIKLLAYPDKPIWGKIVSIEPIATDEPSQPATQVVKVNVEIPNSDSQRLLKTGMSGYAKVNGGTKPVIVAFTRPIARFIQVEVWSWLP</sequence>
<dbReference type="EMBL" id="JAMPKK010000031">
    <property type="protein sequence ID" value="MEP0865735.1"/>
    <property type="molecule type" value="Genomic_DNA"/>
</dbReference>
<keyword evidence="5" id="KW-0812">Transmembrane</keyword>
<dbReference type="Gene3D" id="2.40.30.170">
    <property type="match status" value="1"/>
</dbReference>
<feature type="transmembrane region" description="Helical" evidence="5">
    <location>
        <begin position="404"/>
        <end position="425"/>
    </location>
</feature>
<evidence type="ECO:0000313" key="8">
    <source>
        <dbReference type="Proteomes" id="UP001442494"/>
    </source>
</evidence>
<evidence type="ECO:0000313" key="7">
    <source>
        <dbReference type="EMBL" id="MEP0865735.1"/>
    </source>
</evidence>
<keyword evidence="5" id="KW-0472">Membrane</keyword>
<feature type="coiled-coil region" evidence="3">
    <location>
        <begin position="544"/>
        <end position="604"/>
    </location>
</feature>
<name>A0ABV0JQH5_9CYAN</name>
<dbReference type="Gene3D" id="1.10.287.470">
    <property type="entry name" value="Helix hairpin bin"/>
    <property type="match status" value="1"/>
</dbReference>
<feature type="coiled-coil region" evidence="3">
    <location>
        <begin position="676"/>
        <end position="710"/>
    </location>
</feature>
<dbReference type="RefSeq" id="WP_190421784.1">
    <property type="nucleotide sequence ID" value="NZ_JAMPKK010000031.1"/>
</dbReference>
<protein>
    <submittedName>
        <fullName evidence="7">HlyD family secretion protein</fullName>
    </submittedName>
</protein>
<reference evidence="7 8" key="1">
    <citation type="submission" date="2022-04" db="EMBL/GenBank/DDBJ databases">
        <title>Positive selection, recombination, and allopatry shape intraspecific diversity of widespread and dominant cyanobacteria.</title>
        <authorList>
            <person name="Wei J."/>
            <person name="Shu W."/>
            <person name="Hu C."/>
        </authorList>
    </citation>
    <scope>NUCLEOTIDE SEQUENCE [LARGE SCALE GENOMIC DNA]</scope>
    <source>
        <strain evidence="7 8">GB2-A5</strain>
    </source>
</reference>
<proteinExistence type="predicted"/>
<keyword evidence="8" id="KW-1185">Reference proteome</keyword>
<dbReference type="PANTHER" id="PTHR32347">
    <property type="entry name" value="EFFLUX SYSTEM COMPONENT YKNX-RELATED"/>
    <property type="match status" value="1"/>
</dbReference>
<evidence type="ECO:0000259" key="6">
    <source>
        <dbReference type="Pfam" id="PF25954"/>
    </source>
</evidence>
<gene>
    <name evidence="7" type="ORF">NDI37_14790</name>
</gene>
<organism evidence="7 8">
    <name type="scientific">Funiculus sociatus GB2-A5</name>
    <dbReference type="NCBI Taxonomy" id="2933946"/>
    <lineage>
        <taxon>Bacteria</taxon>
        <taxon>Bacillati</taxon>
        <taxon>Cyanobacteriota</taxon>
        <taxon>Cyanophyceae</taxon>
        <taxon>Coleofasciculales</taxon>
        <taxon>Coleofasciculaceae</taxon>
        <taxon>Funiculus</taxon>
    </lineage>
</organism>
<dbReference type="InterPro" id="IPR050465">
    <property type="entry name" value="UPF0194_transport"/>
</dbReference>
<evidence type="ECO:0000256" key="5">
    <source>
        <dbReference type="SAM" id="Phobius"/>
    </source>
</evidence>
<keyword evidence="2 3" id="KW-0175">Coiled coil</keyword>
<feature type="compositionally biased region" description="Basic and acidic residues" evidence="4">
    <location>
        <begin position="119"/>
        <end position="135"/>
    </location>
</feature>
<dbReference type="Pfam" id="PF25954">
    <property type="entry name" value="Beta-barrel_RND_2"/>
    <property type="match status" value="1"/>
</dbReference>
<feature type="transmembrane region" description="Helical" evidence="5">
    <location>
        <begin position="371"/>
        <end position="392"/>
    </location>
</feature>
<feature type="transmembrane region" description="Helical" evidence="5">
    <location>
        <begin position="305"/>
        <end position="325"/>
    </location>
</feature>
<feature type="transmembrane region" description="Helical" evidence="5">
    <location>
        <begin position="210"/>
        <end position="228"/>
    </location>
</feature>
<feature type="transmembrane region" description="Helical" evidence="5">
    <location>
        <begin position="470"/>
        <end position="489"/>
    </location>
</feature>
<feature type="domain" description="CusB-like beta-barrel" evidence="6">
    <location>
        <begin position="749"/>
        <end position="827"/>
    </location>
</feature>
<dbReference type="Gene3D" id="2.40.50.100">
    <property type="match status" value="1"/>
</dbReference>
<feature type="transmembrane region" description="Helical" evidence="5">
    <location>
        <begin position="170"/>
        <end position="190"/>
    </location>
</feature>
<evidence type="ECO:0000256" key="1">
    <source>
        <dbReference type="ARBA" id="ARBA00004196"/>
    </source>
</evidence>
<evidence type="ECO:0000256" key="3">
    <source>
        <dbReference type="SAM" id="Coils"/>
    </source>
</evidence>
<evidence type="ECO:0000256" key="4">
    <source>
        <dbReference type="SAM" id="MobiDB-lite"/>
    </source>
</evidence>